<evidence type="ECO:0000256" key="11">
    <source>
        <dbReference type="ARBA" id="ARBA00023159"/>
    </source>
</evidence>
<comment type="catalytic activity">
    <reaction evidence="14 15">
        <text>a 6-O-methyl-2'-deoxyguanosine in DNA + L-cysteinyl-[protein] = S-methyl-L-cysteinyl-[protein] + a 2'-deoxyguanosine in DNA</text>
        <dbReference type="Rhea" id="RHEA:24000"/>
        <dbReference type="Rhea" id="RHEA-COMP:10131"/>
        <dbReference type="Rhea" id="RHEA-COMP:10132"/>
        <dbReference type="Rhea" id="RHEA-COMP:11367"/>
        <dbReference type="Rhea" id="RHEA-COMP:11368"/>
        <dbReference type="ChEBI" id="CHEBI:29950"/>
        <dbReference type="ChEBI" id="CHEBI:82612"/>
        <dbReference type="ChEBI" id="CHEBI:85445"/>
        <dbReference type="ChEBI" id="CHEBI:85448"/>
        <dbReference type="EC" id="2.1.1.63"/>
    </reaction>
</comment>
<dbReference type="GO" id="GO:0032259">
    <property type="term" value="P:methylation"/>
    <property type="evidence" value="ECO:0007669"/>
    <property type="project" value="UniProtKB-KW"/>
</dbReference>
<evidence type="ECO:0000256" key="9">
    <source>
        <dbReference type="ARBA" id="ARBA00023015"/>
    </source>
</evidence>
<feature type="binding site" evidence="17">
    <location>
        <position position="36"/>
    </location>
    <ligand>
        <name>Zn(2+)</name>
        <dbReference type="ChEBI" id="CHEBI:29105"/>
    </ligand>
</feature>
<dbReference type="GO" id="GO:0005737">
    <property type="term" value="C:cytoplasm"/>
    <property type="evidence" value="ECO:0007669"/>
    <property type="project" value="UniProtKB-SubCell"/>
</dbReference>
<dbReference type="Pfam" id="PF01035">
    <property type="entry name" value="DNA_binding_1"/>
    <property type="match status" value="1"/>
</dbReference>
<evidence type="ECO:0000313" key="20">
    <source>
        <dbReference type="Proteomes" id="UP000727962"/>
    </source>
</evidence>
<evidence type="ECO:0000256" key="15">
    <source>
        <dbReference type="HAMAP-Rule" id="MF_00772"/>
    </source>
</evidence>
<dbReference type="Pfam" id="PF12833">
    <property type="entry name" value="HTH_18"/>
    <property type="match status" value="1"/>
</dbReference>
<keyword evidence="11" id="KW-0010">Activator</keyword>
<evidence type="ECO:0000256" key="16">
    <source>
        <dbReference type="PIRSR" id="PIRSR000409-1"/>
    </source>
</evidence>
<dbReference type="GO" id="GO:0003700">
    <property type="term" value="F:DNA-binding transcription factor activity"/>
    <property type="evidence" value="ECO:0007669"/>
    <property type="project" value="InterPro"/>
</dbReference>
<dbReference type="CDD" id="cd06445">
    <property type="entry name" value="ATase"/>
    <property type="match status" value="1"/>
</dbReference>
<protein>
    <recommendedName>
        <fullName evidence="15">Methylated-DNA--protein-cysteine methyltransferase</fullName>
        <ecNumber evidence="15">2.1.1.63</ecNumber>
    </recommendedName>
    <alternativeName>
        <fullName evidence="15">6-O-methylguanine-DNA methyltransferase</fullName>
        <shortName evidence="15">MGMT</shortName>
    </alternativeName>
    <alternativeName>
        <fullName evidence="15">O-6-methylguanine-DNA-alkyltransferase</fullName>
    </alternativeName>
</protein>
<dbReference type="Pfam" id="PF02805">
    <property type="entry name" value="Ada_Zn_binding"/>
    <property type="match status" value="1"/>
</dbReference>
<dbReference type="SUPFAM" id="SSF46767">
    <property type="entry name" value="Methylated DNA-protein cysteine methyltransferase, C-terminal domain"/>
    <property type="match status" value="1"/>
</dbReference>
<dbReference type="SUPFAM" id="SSF57884">
    <property type="entry name" value="Ada DNA repair protein, N-terminal domain (N-Ada 10)"/>
    <property type="match status" value="1"/>
</dbReference>
<dbReference type="GO" id="GO:0003908">
    <property type="term" value="F:methylated-DNA-[protein]-cysteine S-methyltransferase activity"/>
    <property type="evidence" value="ECO:0007669"/>
    <property type="project" value="UniProtKB-UniRule"/>
</dbReference>
<dbReference type="InterPro" id="IPR035451">
    <property type="entry name" value="Ada-like_dom_sf"/>
</dbReference>
<comment type="subcellular location">
    <subcellularLocation>
        <location evidence="15">Cytoplasm</location>
    </subcellularLocation>
</comment>
<feature type="binding site" evidence="17">
    <location>
        <position position="70"/>
    </location>
    <ligand>
        <name>Zn(2+)</name>
        <dbReference type="ChEBI" id="CHEBI:29105"/>
    </ligand>
</feature>
<dbReference type="Gene3D" id="3.30.160.70">
    <property type="entry name" value="Methylated DNA-protein cysteine methyltransferase domain"/>
    <property type="match status" value="1"/>
</dbReference>
<comment type="catalytic activity">
    <reaction evidence="1 15">
        <text>a 4-O-methyl-thymidine in DNA + L-cysteinyl-[protein] = a thymidine in DNA + S-methyl-L-cysteinyl-[protein]</text>
        <dbReference type="Rhea" id="RHEA:53428"/>
        <dbReference type="Rhea" id="RHEA-COMP:10131"/>
        <dbReference type="Rhea" id="RHEA-COMP:10132"/>
        <dbReference type="Rhea" id="RHEA-COMP:13555"/>
        <dbReference type="Rhea" id="RHEA-COMP:13556"/>
        <dbReference type="ChEBI" id="CHEBI:29950"/>
        <dbReference type="ChEBI" id="CHEBI:82612"/>
        <dbReference type="ChEBI" id="CHEBI:137386"/>
        <dbReference type="ChEBI" id="CHEBI:137387"/>
        <dbReference type="EC" id="2.1.1.63"/>
    </reaction>
</comment>
<dbReference type="GO" id="GO:0006307">
    <property type="term" value="P:DNA alkylation repair"/>
    <property type="evidence" value="ECO:0007669"/>
    <property type="project" value="UniProtKB-UniRule"/>
</dbReference>
<comment type="cofactor">
    <cofactor evidence="17">
        <name>Zn(2+)</name>
        <dbReference type="ChEBI" id="CHEBI:29105"/>
    </cofactor>
    <text evidence="17">Binds 1 zinc ion per subunit.</text>
</comment>
<dbReference type="NCBIfam" id="TIGR00589">
    <property type="entry name" value="ogt"/>
    <property type="match status" value="1"/>
</dbReference>
<dbReference type="EC" id="2.1.1.63" evidence="15"/>
<keyword evidence="6 17" id="KW-0479">Metal-binding</keyword>
<sequence>MSALPSPTTLYKALVSRDSAYDGIFYVGVRTTGIFCRPVCPARKPKPEHVEYFANRSDALHAGYRPCKRCRPMESGGSPPTWAKRLLQKVEGHPTERMTDSDVRRLGIDPERARRYFKTAYGMTFQAYQRSLRMGLALREIRSGGGIVEAAMDAGYESDSGFRDAFEAIIGSTPGRADAARAVYAKWIDTPLGGMLACADDEGLCLLEFVDRRMLQTQIETLRRRLGCAVVPGEHPVLRQIEEELAAYFKGELREFKTPLRAPGTSFQMKVWERLRAIPYGQTLSYGEMARDIGVPDAQRAVGKANGDNRLAIIIPCHRVVRADGTLCGYGGGMWRKRWLLDLERGERKLDLG</sequence>
<dbReference type="PANTHER" id="PTHR10815">
    <property type="entry name" value="METHYLATED-DNA--PROTEIN-CYSTEINE METHYLTRANSFERASE"/>
    <property type="match status" value="1"/>
</dbReference>
<evidence type="ECO:0000256" key="4">
    <source>
        <dbReference type="ARBA" id="ARBA00022603"/>
    </source>
</evidence>
<keyword evidence="13 15" id="KW-0234">DNA repair</keyword>
<gene>
    <name evidence="19" type="ORF">HYR64_01365</name>
</gene>
<proteinExistence type="inferred from homology"/>
<keyword evidence="9" id="KW-0805">Transcription regulation</keyword>
<evidence type="ECO:0000256" key="17">
    <source>
        <dbReference type="PIRSR" id="PIRSR000409-3"/>
    </source>
</evidence>
<accession>A0A931LT78</accession>
<dbReference type="InterPro" id="IPR036631">
    <property type="entry name" value="MGMT_N_sf"/>
</dbReference>
<dbReference type="PIRSF" id="PIRSF000409">
    <property type="entry name" value="Ada"/>
    <property type="match status" value="1"/>
</dbReference>
<dbReference type="AlphaFoldDB" id="A0A931LT78"/>
<feature type="active site" description="Nucleophile; methyl group acceptor from methylphosphotriester" evidence="16">
    <location>
        <position position="36"/>
    </location>
</feature>
<dbReference type="InterPro" id="IPR004026">
    <property type="entry name" value="Ada_DNA_repair_Zn-bd"/>
</dbReference>
<keyword evidence="7 15" id="KW-0227">DNA damage</keyword>
<dbReference type="Proteomes" id="UP000727962">
    <property type="component" value="Unassembled WGS sequence"/>
</dbReference>
<keyword evidence="3 15" id="KW-0963">Cytoplasm</keyword>
<dbReference type="InterPro" id="IPR008332">
    <property type="entry name" value="MethylG_MeTrfase_N"/>
</dbReference>
<keyword evidence="10" id="KW-0238">DNA-binding</keyword>
<dbReference type="PROSITE" id="PS00041">
    <property type="entry name" value="HTH_ARAC_FAMILY_1"/>
    <property type="match status" value="1"/>
</dbReference>
<dbReference type="FunFam" id="1.10.10.10:FF:000214">
    <property type="entry name" value="Methylated-DNA--protein-cysteine methyltransferase"/>
    <property type="match status" value="1"/>
</dbReference>
<evidence type="ECO:0000256" key="2">
    <source>
        <dbReference type="ARBA" id="ARBA00008711"/>
    </source>
</evidence>
<dbReference type="InterPro" id="IPR023546">
    <property type="entry name" value="MGMT"/>
</dbReference>
<dbReference type="InterPro" id="IPR001497">
    <property type="entry name" value="MethylDNA_cys_MeTrfase_AS"/>
</dbReference>
<dbReference type="Gene3D" id="3.40.10.10">
    <property type="entry name" value="DNA Methylphosphotriester Repair Domain"/>
    <property type="match status" value="1"/>
</dbReference>
<keyword evidence="12" id="KW-0804">Transcription</keyword>
<evidence type="ECO:0000256" key="6">
    <source>
        <dbReference type="ARBA" id="ARBA00022723"/>
    </source>
</evidence>
<dbReference type="InterPro" id="IPR036217">
    <property type="entry name" value="MethylDNA_cys_MeTrfase_DNAb"/>
</dbReference>
<evidence type="ECO:0000256" key="3">
    <source>
        <dbReference type="ARBA" id="ARBA00022490"/>
    </source>
</evidence>
<dbReference type="Pfam" id="PF02870">
    <property type="entry name" value="Methyltransf_1N"/>
    <property type="match status" value="1"/>
</dbReference>
<evidence type="ECO:0000256" key="7">
    <source>
        <dbReference type="ARBA" id="ARBA00022763"/>
    </source>
</evidence>
<reference evidence="19" key="1">
    <citation type="submission" date="2020-07" db="EMBL/GenBank/DDBJ databases">
        <title>Huge and variable diversity of episymbiotic CPR bacteria and DPANN archaea in groundwater ecosystems.</title>
        <authorList>
            <person name="He C.Y."/>
            <person name="Keren R."/>
            <person name="Whittaker M."/>
            <person name="Farag I.F."/>
            <person name="Doudna J."/>
            <person name="Cate J.H.D."/>
            <person name="Banfield J.F."/>
        </authorList>
    </citation>
    <scope>NUCLEOTIDE SEQUENCE</scope>
    <source>
        <strain evidence="19">NC_groundwater_17_Pr7_B-0.1um_64_12</strain>
    </source>
</reference>
<dbReference type="Gene3D" id="1.10.10.60">
    <property type="entry name" value="Homeodomain-like"/>
    <property type="match status" value="1"/>
</dbReference>
<evidence type="ECO:0000256" key="10">
    <source>
        <dbReference type="ARBA" id="ARBA00023125"/>
    </source>
</evidence>
<dbReference type="SMART" id="SM00342">
    <property type="entry name" value="HTH_ARAC"/>
    <property type="match status" value="1"/>
</dbReference>
<comment type="caution">
    <text evidence="19">The sequence shown here is derived from an EMBL/GenBank/DDBJ whole genome shotgun (WGS) entry which is preliminary data.</text>
</comment>
<evidence type="ECO:0000256" key="1">
    <source>
        <dbReference type="ARBA" id="ARBA00001286"/>
    </source>
</evidence>
<organism evidence="19 20">
    <name type="scientific">Fimbriimonas ginsengisoli</name>
    <dbReference type="NCBI Taxonomy" id="1005039"/>
    <lineage>
        <taxon>Bacteria</taxon>
        <taxon>Bacillati</taxon>
        <taxon>Armatimonadota</taxon>
        <taxon>Fimbriimonadia</taxon>
        <taxon>Fimbriimonadales</taxon>
        <taxon>Fimbriimonadaceae</taxon>
        <taxon>Fimbriimonas</taxon>
    </lineage>
</organism>
<evidence type="ECO:0000256" key="8">
    <source>
        <dbReference type="ARBA" id="ARBA00022833"/>
    </source>
</evidence>
<dbReference type="EMBL" id="JACOSL010000008">
    <property type="protein sequence ID" value="MBI1755739.1"/>
    <property type="molecule type" value="Genomic_DNA"/>
</dbReference>
<evidence type="ECO:0000256" key="12">
    <source>
        <dbReference type="ARBA" id="ARBA00023163"/>
    </source>
</evidence>
<dbReference type="InterPro" id="IPR018062">
    <property type="entry name" value="HTH_AraC-typ_CS"/>
</dbReference>
<evidence type="ECO:0000256" key="13">
    <source>
        <dbReference type="ARBA" id="ARBA00023204"/>
    </source>
</evidence>
<feature type="active site" description="Nucleophile; methyl group acceptor from either O6-methylguanine or O4-methylthymine" evidence="16">
    <location>
        <position position="317"/>
    </location>
</feature>
<dbReference type="InterPro" id="IPR036388">
    <property type="entry name" value="WH-like_DNA-bd_sf"/>
</dbReference>
<dbReference type="GO" id="GO:0008270">
    <property type="term" value="F:zinc ion binding"/>
    <property type="evidence" value="ECO:0007669"/>
    <property type="project" value="InterPro"/>
</dbReference>
<evidence type="ECO:0000256" key="14">
    <source>
        <dbReference type="ARBA" id="ARBA00049348"/>
    </source>
</evidence>
<dbReference type="InterPro" id="IPR014048">
    <property type="entry name" value="MethylDNA_cys_MeTrfase_DNA-bd"/>
</dbReference>
<dbReference type="HAMAP" id="MF_00772">
    <property type="entry name" value="OGT"/>
    <property type="match status" value="1"/>
</dbReference>
<keyword evidence="4 15" id="KW-0489">Methyltransferase</keyword>
<evidence type="ECO:0000256" key="5">
    <source>
        <dbReference type="ARBA" id="ARBA00022679"/>
    </source>
</evidence>
<dbReference type="PROSITE" id="PS00374">
    <property type="entry name" value="MGMT"/>
    <property type="match status" value="1"/>
</dbReference>
<evidence type="ECO:0000259" key="18">
    <source>
        <dbReference type="PROSITE" id="PS01124"/>
    </source>
</evidence>
<dbReference type="Gene3D" id="1.10.10.10">
    <property type="entry name" value="Winged helix-like DNA-binding domain superfamily/Winged helix DNA-binding domain"/>
    <property type="match status" value="1"/>
</dbReference>
<dbReference type="InterPro" id="IPR016221">
    <property type="entry name" value="Bifunct_regulatory_prot_Ada"/>
</dbReference>
<feature type="domain" description="HTH araC/xylS-type" evidence="18">
    <location>
        <begin position="84"/>
        <end position="180"/>
    </location>
</feature>
<feature type="binding site" evidence="17">
    <location>
        <position position="40"/>
    </location>
    <ligand>
        <name>Zn(2+)</name>
        <dbReference type="ChEBI" id="CHEBI:29105"/>
    </ligand>
</feature>
<comment type="miscellaneous">
    <text evidence="15">This enzyme catalyzes only one turnover and therefore is not strictly catalytic. According to one definition, an enzyme is a biocatalyst that acts repeatedly and over many reaction cycles.</text>
</comment>
<comment type="similarity">
    <text evidence="2 15">Belongs to the MGMT family.</text>
</comment>
<dbReference type="InterPro" id="IPR018060">
    <property type="entry name" value="HTH_AraC"/>
</dbReference>
<feature type="active site" description="Nucleophile; methyl group acceptor" evidence="15">
    <location>
        <position position="317"/>
    </location>
</feature>
<dbReference type="SUPFAM" id="SSF53155">
    <property type="entry name" value="Methylated DNA-protein cysteine methyltransferase domain"/>
    <property type="match status" value="1"/>
</dbReference>
<keyword evidence="8 17" id="KW-0862">Zinc</keyword>
<dbReference type="PROSITE" id="PS01124">
    <property type="entry name" value="HTH_ARAC_FAMILY_2"/>
    <property type="match status" value="1"/>
</dbReference>
<evidence type="ECO:0000313" key="19">
    <source>
        <dbReference type="EMBL" id="MBI1755739.1"/>
    </source>
</evidence>
<comment type="function">
    <text evidence="15">Involved in the cellular defense against the biological effects of O6-methylguanine (O6-MeG) and O4-methylthymine (O4-MeT) in DNA. Repairs the methylated nucleobase in DNA by stoichiometrically transferring the methyl group to a cysteine residue in the enzyme. This is a suicide reaction: the enzyme is irreversibly inactivated.</text>
</comment>
<dbReference type="GO" id="GO:0043565">
    <property type="term" value="F:sequence-specific DNA binding"/>
    <property type="evidence" value="ECO:0007669"/>
    <property type="project" value="InterPro"/>
</dbReference>
<name>A0A931LT78_FIMGI</name>
<feature type="binding site" evidence="17">
    <location>
        <position position="67"/>
    </location>
    <ligand>
        <name>Zn(2+)</name>
        <dbReference type="ChEBI" id="CHEBI:29105"/>
    </ligand>
</feature>
<dbReference type="PANTHER" id="PTHR10815:SF5">
    <property type="entry name" value="METHYLATED-DNA--PROTEIN-CYSTEINE METHYLTRANSFERASE"/>
    <property type="match status" value="1"/>
</dbReference>
<keyword evidence="5 15" id="KW-0808">Transferase</keyword>